<accession>R7PTF2</accession>
<dbReference type="Proteomes" id="UP000018189">
    <property type="component" value="Unassembled WGS sequence"/>
</dbReference>
<comment type="caution">
    <text evidence="1">The sequence shown here is derived from an EMBL/GenBank/DDBJ whole genome shotgun (WGS) entry which is preliminary data.</text>
</comment>
<name>R7PTF2_METSM</name>
<proteinExistence type="predicted"/>
<sequence length="548" mass="64655">MDFELVDYNEYLPRLRKYFSCYLRGRMEYQHLHPETEQPMFNSQIHFYNRNVGISIYFFNNEGFTYFGLGREIEDYVSLTANMKLSTNLNYNIKVKKAIHFAKDELNKIFLIMPINCDLLSDKEIFFLKDINEIIIIDNVEYINFGELKRGIHILRNIRNFMKHITIDPQYTSFLKLVKVRILYKFSKDPNFCPSCDNLIAKSYENNELIKNIVGDNPKICADCYSKKLMNYFLSKATNIFLNKYYLEILAENSLDIKFYLNLFDKYSMFDENGFLNNTSTQSSFVPPKFQLNTPFLETMQFYSEVINEKTMIYEGDQLSDFESTLLKNNLSYAEGFEIKNQIEYSVLSGKLKLGGGKYINRIDKSIKNLINLKSNSKKNRTKIFEIIEVLNRLTLNSKGELNEVFINRMAVFGLDDSVCWKIRDELIEGIENKVIKKNHFPEIFNKTCDEVIQEELNKLFTKKECYYFNESIYLKTILNQNEMIDFVKNLNSINDALEINNFNLFNLNNNFFKIILECNVIKLDVLNDFLENFGFNKTVLHYDNGEG</sequence>
<gene>
    <name evidence="1" type="ORF">BN522_00513</name>
</gene>
<protein>
    <submittedName>
        <fullName evidence="1">Uncharacterized protein</fullName>
    </submittedName>
</protein>
<evidence type="ECO:0000313" key="1">
    <source>
        <dbReference type="EMBL" id="CDF28630.1"/>
    </source>
</evidence>
<evidence type="ECO:0000313" key="2">
    <source>
        <dbReference type="Proteomes" id="UP000018189"/>
    </source>
</evidence>
<dbReference type="AlphaFoldDB" id="R7PTF2"/>
<dbReference type="EMBL" id="CBKP010000019">
    <property type="protein sequence ID" value="CDF28630.1"/>
    <property type="molecule type" value="Genomic_DNA"/>
</dbReference>
<reference evidence="1" key="1">
    <citation type="submission" date="2012-11" db="EMBL/GenBank/DDBJ databases">
        <title>Dependencies among metagenomic species, viruses, plasmids and units of genetic variation.</title>
        <authorList>
            <person name="Nielsen H.B."/>
            <person name="Almeida M."/>
            <person name="Juncker A.S."/>
            <person name="Rasmussen S."/>
            <person name="Li J."/>
            <person name="Sunagawa S."/>
            <person name="Plichta D."/>
            <person name="Gautier L."/>
            <person name="Le Chatelier E."/>
            <person name="Peletier E."/>
            <person name="Bonde I."/>
            <person name="Nielsen T."/>
            <person name="Manichanh C."/>
            <person name="Arumugam M."/>
            <person name="Batto J."/>
            <person name="Santos M.B.Q.D."/>
            <person name="Blom N."/>
            <person name="Borruel N."/>
            <person name="Burgdorf K.S."/>
            <person name="Boumezbeur F."/>
            <person name="Casellas F."/>
            <person name="Dore J."/>
            <person name="Guarner F."/>
            <person name="Hansen T."/>
            <person name="Hildebrand F."/>
            <person name="Kaas R.S."/>
            <person name="Kennedy S."/>
            <person name="Kristiansen K."/>
            <person name="Kultima J.R."/>
            <person name="Leonard P."/>
            <person name="Levenez F."/>
            <person name="Lund O."/>
            <person name="Moumen B."/>
            <person name="Le Paslier D."/>
            <person name="Pons N."/>
            <person name="Pedersen O."/>
            <person name="Prifti E."/>
            <person name="Qin J."/>
            <person name="Raes J."/>
            <person name="Tap J."/>
            <person name="Tims S."/>
            <person name="Ussery D.W."/>
            <person name="Yamada T."/>
            <person name="MetaHit consortium"/>
            <person name="Renault P."/>
            <person name="Sicheritz-Ponten T."/>
            <person name="Bork P."/>
            <person name="Wang J."/>
            <person name="Brunak S."/>
            <person name="Ehrlich S.D."/>
        </authorList>
    </citation>
    <scope>NUCLEOTIDE SEQUENCE [LARGE SCALE GENOMIC DNA]</scope>
</reference>
<organism evidence="1 2">
    <name type="scientific">Methanobrevibacter smithii CAG:186</name>
    <dbReference type="NCBI Taxonomy" id="1263088"/>
    <lineage>
        <taxon>Archaea</taxon>
        <taxon>Methanobacteriati</taxon>
        <taxon>Methanobacteriota</taxon>
        <taxon>Methanomada group</taxon>
        <taxon>Methanobacteria</taxon>
        <taxon>Methanobacteriales</taxon>
        <taxon>Methanobacteriaceae</taxon>
        <taxon>Methanobrevibacter</taxon>
    </lineage>
</organism>